<dbReference type="Pfam" id="PF13086">
    <property type="entry name" value="AAA_11"/>
    <property type="match status" value="2"/>
</dbReference>
<name>A0A0D2X189_CAPO3</name>
<dbReference type="CDD" id="cd18042">
    <property type="entry name" value="DEXXQc_SETX"/>
    <property type="match status" value="1"/>
</dbReference>
<dbReference type="InParanoid" id="A0A0D2X189"/>
<feature type="compositionally biased region" description="Low complexity" evidence="5">
    <location>
        <begin position="2712"/>
        <end position="2724"/>
    </location>
</feature>
<dbReference type="CDD" id="cd18808">
    <property type="entry name" value="SF1_C_Upf1"/>
    <property type="match status" value="1"/>
</dbReference>
<evidence type="ECO:0000256" key="4">
    <source>
        <dbReference type="ARBA" id="ARBA00022840"/>
    </source>
</evidence>
<dbReference type="Gene3D" id="3.40.50.300">
    <property type="entry name" value="P-loop containing nucleotide triphosphate hydrolases"/>
    <property type="match status" value="2"/>
</dbReference>
<keyword evidence="3" id="KW-0347">Helicase</keyword>
<feature type="compositionally biased region" description="Low complexity" evidence="5">
    <location>
        <begin position="2589"/>
        <end position="2601"/>
    </location>
</feature>
<dbReference type="GO" id="GO:0016787">
    <property type="term" value="F:hydrolase activity"/>
    <property type="evidence" value="ECO:0007669"/>
    <property type="project" value="UniProtKB-KW"/>
</dbReference>
<feature type="compositionally biased region" description="Low complexity" evidence="5">
    <location>
        <begin position="1453"/>
        <end position="1466"/>
    </location>
</feature>
<dbReference type="EMBL" id="KE346361">
    <property type="protein sequence ID" value="KJE90389.1"/>
    <property type="molecule type" value="Genomic_DNA"/>
</dbReference>
<dbReference type="Pfam" id="PF13087">
    <property type="entry name" value="AAA_12"/>
    <property type="match status" value="1"/>
</dbReference>
<feature type="region of interest" description="Disordered" evidence="5">
    <location>
        <begin position="1297"/>
        <end position="1316"/>
    </location>
</feature>
<evidence type="ECO:0000313" key="9">
    <source>
        <dbReference type="Proteomes" id="UP000008743"/>
    </source>
</evidence>
<evidence type="ECO:0000259" key="7">
    <source>
        <dbReference type="Pfam" id="PF13087"/>
    </source>
</evidence>
<feature type="region of interest" description="Disordered" evidence="5">
    <location>
        <begin position="1366"/>
        <end position="1395"/>
    </location>
</feature>
<evidence type="ECO:0008006" key="10">
    <source>
        <dbReference type="Google" id="ProtNLM"/>
    </source>
</evidence>
<dbReference type="GO" id="GO:0001147">
    <property type="term" value="F:transcription termination site sequence-specific DNA binding"/>
    <property type="evidence" value="ECO:0007669"/>
    <property type="project" value="TreeGrafter"/>
</dbReference>
<keyword evidence="1" id="KW-0547">Nucleotide-binding</keyword>
<dbReference type="InterPro" id="IPR027417">
    <property type="entry name" value="P-loop_NTPase"/>
</dbReference>
<keyword evidence="2" id="KW-0378">Hydrolase</keyword>
<dbReference type="GO" id="GO:0006369">
    <property type="term" value="P:termination of RNA polymerase II transcription"/>
    <property type="evidence" value="ECO:0007669"/>
    <property type="project" value="TreeGrafter"/>
</dbReference>
<dbReference type="PANTHER" id="PTHR10887:SF495">
    <property type="entry name" value="HELICASE SENATAXIN ISOFORM X1-RELATED"/>
    <property type="match status" value="1"/>
</dbReference>
<feature type="compositionally biased region" description="Polar residues" evidence="5">
    <location>
        <begin position="2616"/>
        <end position="2634"/>
    </location>
</feature>
<feature type="region of interest" description="Disordered" evidence="5">
    <location>
        <begin position="396"/>
        <end position="420"/>
    </location>
</feature>
<dbReference type="GO" id="GO:0005524">
    <property type="term" value="F:ATP binding"/>
    <property type="evidence" value="ECO:0007669"/>
    <property type="project" value="UniProtKB-KW"/>
</dbReference>
<evidence type="ECO:0000313" key="8">
    <source>
        <dbReference type="EMBL" id="KJE90389.1"/>
    </source>
</evidence>
<feature type="compositionally biased region" description="Acidic residues" evidence="5">
    <location>
        <begin position="1201"/>
        <end position="1213"/>
    </location>
</feature>
<feature type="domain" description="DNA2/NAM7 helicase-like C-terminal" evidence="7">
    <location>
        <begin position="2091"/>
        <end position="2292"/>
    </location>
</feature>
<keyword evidence="9" id="KW-1185">Reference proteome</keyword>
<dbReference type="OrthoDB" id="6513042at2759"/>
<sequence length="2739" mass="301605">MTPSLPSPKEVFRLAPDQHRAFVQLVRTPLFFVLSFSSLKPRLTNVPCFASLLVPRSNCCGVVLIVAAAVCCCCLQWTETLVNSGNHLLCDARQGSLGAALLVSLFSEHDVKPNANFAESESSFLQTLCIQLSVCIGCVKRMYESVTDSALVGLLDSSSAIASNREAFRAHAAHVRHQLACFAEYRLPRALLSAARPHRTSQPIRPHFAEFQHIDRRRPTRTARALPFHKLGDEWTHFLVRPEDQHLSASVRLVNSVVTPVFELLWCPSLLESQQLVAALQDTFLRFEGLSASRTNAARTLWSQMFTRIERARRIRQGILSSASLMRQTSVVKTEHAPPAAASLEIPPALTASDSCIVIDDDDDDDDDEDPEADELLSQAIEAESIRKRQQYFDSLDSEDASFEPASKTKDEEMEDNEDLEEIKEIEEIPLNTRSGLVPCLARHFIVSVSMLQTQFGNAPCSAIAELLALFKPALSSSSSSSSGLSVATWKDVAEGATTTTTSSTHLQWSPRQFESFDAFAQCFQAMLACRGPFSSKEDQLSGLGAWIRQNYAAAAAAASTGLAARVAEPDSDFEGCPVSLYFADTVENLLDRASGLVHLIPIDPLPCWSTMLVLLNDLDANTMHWAFSHGFDRLYHVIVGRLITGAQSRSELLVLCQCLTACLGPLGWQPDPADPTLAETLFDAIKTNEFMVDIASGPDPPTDVGLYFEWSLPLLSALVPHIEACPTVFRRALEWFLVELPRQSQHLRDRLRASLSLGFNLLVRLCKAAPTAAVADANSTAQRFILLDTASTWVPPVKKLVMKRNQFAFQCTQKLLEADVDWLERSLFTVSTAQRRSKELRVVIFDKLTKDAQAFEFLKPFWESLVVMDNYTTPADKSPPISRLNKLLCTQILRVLQAVLEVKQNLQAEAAAQHHSPQTSLDLCARIEEVESSFLDLAAGWLDVLGETTRWADTDVFFHCQLIAYLAANYSWHDKVGLAIKQLVGSCLEHQDISSAPVLLDNTDERLPRKPTPVHEHAMEMIAGVQLQHINRAVFLACCKAPVVVDLLVATVLGGLARYSTDCEKVNRRTKQSAESKQKSLDKLRVIRTHLIDFLFLLVSLARDFRADLPSQVLDTLEQTFVKVFDEPEQNNLVRLVPAMAAKYPEQARRAGCEFNPELDDDVTDMEVDGESGSDAEQSSDAEQTSAEHQSEHKPRHDDALDDDQPDLEPNNDDAHEAPADLEPKHDAQEAPEKLGEADQMLADGQLEETTMAMEVGHQEKAASPPLFSSVFDEETQEFEDPVPFVTSKVQHAPTEGITPMNIQPPVSAAPLPRRVTSLRNRQFVLKEDVDDDDESSDDDLRFPDTSTLLLAAATGAATRTQQQISGSSVVSEEEDAHRVGQVVSSSLQHPRPTVFPTAEHTLAKAPASTAAFSTLPKPTTAQAALPVKPVLLSQGRPFAPQPPRPRSTEPSASSADTSSNSRASPTRPHAHKLLLPRKTALVRNNLQANRAAVISEEEQAAIRNKDVVDQYQPAAATSTGLDPKFLVSYGKRPAGLSRPASRASPEPRYSADIVQQQQPPVVVAARFIPLRQRLLSWTPLALFRGEIAELIDAVNQNAPLPEQMLVNSSPAGQISRKCEGSRVPNVITSWEQYVALFEPRFLLECIHNLGEVLVMNSPAAAQPKDASKPLVLGENCLSRQVTRFGDVSDEQASLCRVKLRSDQANLFEQFFLGDFHILGLPKQTNNGKTGFDPDEALLCQVVSRKADWLEIEVNPSHPAARKVFMNASTLHLFNLGSNPTMNRQHEALSTMQHSDFAKFIFNPKLLFDIIKLARSKPSMDSITYLKTNKELNDSQFEAVKLAMSLSHGLCFWQGPPGTGKTKTILALLGAVVRKSITDAQHRLVPNEKSPELTRRKRILVCAPSNTAVDEIISRCEAELLSVGDLDLSKLPIGFDPSQIVTITQGQHRYRPVVVRFGQSDHPTSLERRLAKRIGNDAISVRDRNALKTEIFMSADIIACTLVSSGLETLSTQVAESTQRLKEQLASRGGGSIVTNQPFFDMLIIDEASQCIELESLIPFRTRPRVAVLVGDPMQLPATVTSMEARQSGLSRSLFERVAQAVTSAPDRAAADSPIRLLSTQYRMAPQIAKFPNREFYEGRLTNFYPDDHFRLPCHEQLQFRPFVFYNVHEGKEKQDKSKINWEEVDTVSRVLQKLHTKYPEMFEGTQPVSIGVLSPYSDQVGLIRKKIDQKLPHMQKFIEVDTVDAFQGREKDIVLFSCVFTDRIGFLADTRRMNVALTRARKCLFVIGRAESLMNGSEPSWRHLVRYAIDKEVMCDSHGIPSVDKFRKTSSGHSSHSDRSSVGRHHRHDSENRRAEAQSTHALPAPTGTKSAAESAAVHPGHRSKSPHTHSGLQNPHQAPSMAACPKPGGYVAFLRQNPPKSDVTPADAALAVNVSKAAAPSSALVTQEIFSAAQLPASLQTAKRSWENFEPPTDPRKRPRMEPSGAQIEPSRAALVAAAAAAAAPTPIDLPLTLGPVLHPFDLPLQLPGASSLQRHAPVQLPPQPPKTSEVLARHKQQQQGIDHSKRQTARPSMTAQPAPVPRGESTSVSPSSFVPTPDQRRSMELARDIQLAGSSRSESTHHASNATSSRGSFSAHSKPSSHSDGSGLRRELAKSRPGQTPLLLPPKPAAARPSNNASHAMSGSQHHHRSYSSSSASSNANGNRFLPSYSPYSSSAPVVRRSGHDSPERRTDNRR</sequence>
<feature type="compositionally biased region" description="Basic and acidic residues" evidence="5">
    <location>
        <begin position="1190"/>
        <end position="1200"/>
    </location>
</feature>
<feature type="region of interest" description="Disordered" evidence="5">
    <location>
        <begin position="2538"/>
        <end position="2739"/>
    </location>
</feature>
<feature type="domain" description="DNA2/NAM7 helicase helicase" evidence="6">
    <location>
        <begin position="1983"/>
        <end position="2083"/>
    </location>
</feature>
<protein>
    <recommendedName>
        <fullName evidence="10">DNA2/NAM7 helicase helicase domain-containing protein</fullName>
    </recommendedName>
</protein>
<dbReference type="STRING" id="595528.A0A0D2X189"/>
<feature type="region of interest" description="Disordered" evidence="5">
    <location>
        <begin position="1435"/>
        <end position="1480"/>
    </location>
</feature>
<dbReference type="FunFam" id="3.40.50.300:FF:000326">
    <property type="entry name" value="P-loop containing nucleoside triphosphate hydrolase"/>
    <property type="match status" value="1"/>
</dbReference>
<gene>
    <name evidence="8" type="ORF">CAOG_001709</name>
</gene>
<dbReference type="InterPro" id="IPR047187">
    <property type="entry name" value="SF1_C_Upf1"/>
</dbReference>
<feature type="compositionally biased region" description="Basic and acidic residues" evidence="5">
    <location>
        <begin position="2602"/>
        <end position="2611"/>
    </location>
</feature>
<evidence type="ECO:0000256" key="1">
    <source>
        <dbReference type="ARBA" id="ARBA00022741"/>
    </source>
</evidence>
<evidence type="ECO:0000259" key="6">
    <source>
        <dbReference type="Pfam" id="PF13086"/>
    </source>
</evidence>
<evidence type="ECO:0000256" key="5">
    <source>
        <dbReference type="SAM" id="MobiDB-lite"/>
    </source>
</evidence>
<proteinExistence type="predicted"/>
<evidence type="ECO:0000256" key="2">
    <source>
        <dbReference type="ARBA" id="ARBA00022801"/>
    </source>
</evidence>
<feature type="compositionally biased region" description="Acidic residues" evidence="5">
    <location>
        <begin position="1158"/>
        <end position="1181"/>
    </location>
</feature>
<dbReference type="Proteomes" id="UP000008743">
    <property type="component" value="Unassembled WGS sequence"/>
</dbReference>
<dbReference type="InterPro" id="IPR041677">
    <property type="entry name" value="DNA2/NAM7_AAA_11"/>
</dbReference>
<feature type="region of interest" description="Disordered" evidence="5">
    <location>
        <begin position="2325"/>
        <end position="2407"/>
    </location>
</feature>
<dbReference type="PANTHER" id="PTHR10887">
    <property type="entry name" value="DNA2/NAM7 HELICASE FAMILY"/>
    <property type="match status" value="1"/>
</dbReference>
<dbReference type="SUPFAM" id="SSF52540">
    <property type="entry name" value="P-loop containing nucleoside triphosphate hydrolases"/>
    <property type="match status" value="1"/>
</dbReference>
<dbReference type="GO" id="GO:0005694">
    <property type="term" value="C:chromosome"/>
    <property type="evidence" value="ECO:0007669"/>
    <property type="project" value="UniProtKB-ARBA"/>
</dbReference>
<organism evidence="8 9">
    <name type="scientific">Capsaspora owczarzaki (strain ATCC 30864)</name>
    <dbReference type="NCBI Taxonomy" id="595528"/>
    <lineage>
        <taxon>Eukaryota</taxon>
        <taxon>Filasterea</taxon>
        <taxon>Capsaspora</taxon>
    </lineage>
</organism>
<feature type="region of interest" description="Disordered" evidence="5">
    <location>
        <begin position="2467"/>
        <end position="2493"/>
    </location>
</feature>
<accession>A0A0D2X189</accession>
<dbReference type="InterPro" id="IPR041679">
    <property type="entry name" value="DNA2/NAM7-like_C"/>
</dbReference>
<feature type="compositionally biased region" description="Basic and acidic residues" evidence="5">
    <location>
        <begin position="2726"/>
        <end position="2739"/>
    </location>
</feature>
<evidence type="ECO:0000256" key="3">
    <source>
        <dbReference type="ARBA" id="ARBA00022806"/>
    </source>
</evidence>
<reference evidence="9" key="1">
    <citation type="submission" date="2011-02" db="EMBL/GenBank/DDBJ databases">
        <title>The Genome Sequence of Capsaspora owczarzaki ATCC 30864.</title>
        <authorList>
            <person name="Russ C."/>
            <person name="Cuomo C."/>
            <person name="Burger G."/>
            <person name="Gray M.W."/>
            <person name="Holland P.W.H."/>
            <person name="King N."/>
            <person name="Lang F.B.F."/>
            <person name="Roger A.J."/>
            <person name="Ruiz-Trillo I."/>
            <person name="Young S.K."/>
            <person name="Zeng Q."/>
            <person name="Gargeya S."/>
            <person name="Alvarado L."/>
            <person name="Berlin A."/>
            <person name="Chapman S.B."/>
            <person name="Chen Z."/>
            <person name="Freedman E."/>
            <person name="Gellesch M."/>
            <person name="Goldberg J."/>
            <person name="Griggs A."/>
            <person name="Gujja S."/>
            <person name="Heilman E."/>
            <person name="Heiman D."/>
            <person name="Howarth C."/>
            <person name="Mehta T."/>
            <person name="Neiman D."/>
            <person name="Pearson M."/>
            <person name="Roberts A."/>
            <person name="Saif S."/>
            <person name="Shea T."/>
            <person name="Shenoy N."/>
            <person name="Sisk P."/>
            <person name="Stolte C."/>
            <person name="Sykes S."/>
            <person name="White J."/>
            <person name="Yandava C."/>
            <person name="Haas B."/>
            <person name="Nusbaum C."/>
            <person name="Birren B."/>
        </authorList>
    </citation>
    <scope>NUCLEOTIDE SEQUENCE</scope>
    <source>
        <strain evidence="9">ATCC 30864</strain>
    </source>
</reference>
<feature type="region of interest" description="Disordered" evidence="5">
    <location>
        <begin position="1156"/>
        <end position="1235"/>
    </location>
</feature>
<keyword evidence="4" id="KW-0067">ATP-binding</keyword>
<feature type="compositionally biased region" description="Polar residues" evidence="5">
    <location>
        <begin position="2391"/>
        <end position="2400"/>
    </location>
</feature>
<dbReference type="GO" id="GO:0004386">
    <property type="term" value="F:helicase activity"/>
    <property type="evidence" value="ECO:0007669"/>
    <property type="project" value="UniProtKB-KW"/>
</dbReference>
<feature type="compositionally biased region" description="Basic and acidic residues" evidence="5">
    <location>
        <begin position="1214"/>
        <end position="1235"/>
    </location>
</feature>
<dbReference type="GO" id="GO:0016604">
    <property type="term" value="C:nuclear body"/>
    <property type="evidence" value="ECO:0007669"/>
    <property type="project" value="TreeGrafter"/>
</dbReference>
<feature type="compositionally biased region" description="Low complexity" evidence="5">
    <location>
        <begin position="2635"/>
        <end position="2650"/>
    </location>
</feature>
<dbReference type="InterPro" id="IPR045055">
    <property type="entry name" value="DNA2/NAM7-like"/>
</dbReference>
<feature type="domain" description="DNA2/NAM7 helicase helicase" evidence="6">
    <location>
        <begin position="1832"/>
        <end position="1918"/>
    </location>
</feature>